<feature type="compositionally biased region" description="Basic and acidic residues" evidence="5">
    <location>
        <begin position="375"/>
        <end position="386"/>
    </location>
</feature>
<reference evidence="8" key="1">
    <citation type="journal article" date="2015" name="PLoS ONE">
        <title>Comprehensive Evaluation of Toxoplasma gondii VEG and Neospora caninum LIV Genomes with Tachyzoite Stage Transcriptome and Proteome Defines Novel Transcript Features.</title>
        <authorList>
            <person name="Ramaprasad A."/>
            <person name="Mourier T."/>
            <person name="Naeem R."/>
            <person name="Malas T.B."/>
            <person name="Moussa E."/>
            <person name="Panigrahi A."/>
            <person name="Vermont S.J."/>
            <person name="Otto T.D."/>
            <person name="Wastling J."/>
            <person name="Pain A."/>
        </authorList>
    </citation>
    <scope>NUCLEOTIDE SEQUENCE</scope>
    <source>
        <strain evidence="8">Liverpool</strain>
    </source>
</reference>
<dbReference type="GO" id="GO:0016020">
    <property type="term" value="C:membrane"/>
    <property type="evidence" value="ECO:0007669"/>
    <property type="project" value="UniProtKB-SubCell"/>
</dbReference>
<feature type="transmembrane region" description="Helical" evidence="6">
    <location>
        <begin position="158"/>
        <end position="181"/>
    </location>
</feature>
<evidence type="ECO:0000256" key="1">
    <source>
        <dbReference type="ARBA" id="ARBA00004141"/>
    </source>
</evidence>
<dbReference type="Pfam" id="PF03151">
    <property type="entry name" value="TPT"/>
    <property type="match status" value="1"/>
</dbReference>
<feature type="region of interest" description="Disordered" evidence="5">
    <location>
        <begin position="375"/>
        <end position="395"/>
    </location>
</feature>
<evidence type="ECO:0000256" key="4">
    <source>
        <dbReference type="ARBA" id="ARBA00023136"/>
    </source>
</evidence>
<feature type="transmembrane region" description="Helical" evidence="6">
    <location>
        <begin position="95"/>
        <end position="115"/>
    </location>
</feature>
<accession>A0A0F7UFY1</accession>
<evidence type="ECO:0000256" key="2">
    <source>
        <dbReference type="ARBA" id="ARBA00022692"/>
    </source>
</evidence>
<feature type="transmembrane region" description="Helical" evidence="6">
    <location>
        <begin position="127"/>
        <end position="146"/>
    </location>
</feature>
<protein>
    <submittedName>
        <fullName evidence="8">Solute carrier family protein, putative</fullName>
    </submittedName>
</protein>
<comment type="subcellular location">
    <subcellularLocation>
        <location evidence="1">Membrane</location>
        <topology evidence="1">Multi-pass membrane protein</topology>
    </subcellularLocation>
</comment>
<feature type="transmembrane region" description="Helical" evidence="6">
    <location>
        <begin position="316"/>
        <end position="338"/>
    </location>
</feature>
<dbReference type="InterPro" id="IPR004853">
    <property type="entry name" value="Sugar_P_trans_dom"/>
</dbReference>
<keyword evidence="2 6" id="KW-0812">Transmembrane</keyword>
<evidence type="ECO:0000313" key="8">
    <source>
        <dbReference type="EMBL" id="CEL67465.1"/>
    </source>
</evidence>
<gene>
    <name evidence="8" type="ORF">BN1204_032650</name>
</gene>
<sequence length="395" mass="42750">MAPLKPSRGHRTFLPLSASRIAHRLPALELSVGRDGDAPATQEKVSTDTGGHRILHRVSCLHAACISFTVCIWYTSSLILTAANKFMFDTLQIPLPLSVTFLHFSFTSLILRLCFCAFPSLLPPLPCLPLSSLLSVVAPMAVLAAADVALTNFSYHLIPISTLTLIKSSLVFFTYILSIAYGLERFRLGIFATMVVIMGSICVTVPKMEVKKFFGVAVAFGAVIVGALRWVLVHRAFKRYPSLSIIQLLLLMQPLASIALSPLVVFYEIPAFLSSLADAFDPSKLFAAAVVTALGVGVAVAVVFSEFRLVGLTSSVSLCVAGVGKEVLTILMSVVIFGEVLSPVVLLGTLSSIAGILFYCWLRYKESSSGARRTSEARRFSPKDVDEAQQIMENQ</sequence>
<evidence type="ECO:0000256" key="6">
    <source>
        <dbReference type="SAM" id="Phobius"/>
    </source>
</evidence>
<evidence type="ECO:0000256" key="3">
    <source>
        <dbReference type="ARBA" id="ARBA00022989"/>
    </source>
</evidence>
<keyword evidence="4 6" id="KW-0472">Membrane</keyword>
<feature type="transmembrane region" description="Helical" evidence="6">
    <location>
        <begin position="344"/>
        <end position="362"/>
    </location>
</feature>
<feature type="transmembrane region" description="Helical" evidence="6">
    <location>
        <begin position="213"/>
        <end position="233"/>
    </location>
</feature>
<feature type="transmembrane region" description="Helical" evidence="6">
    <location>
        <begin position="285"/>
        <end position="304"/>
    </location>
</feature>
<feature type="transmembrane region" description="Helical" evidence="6">
    <location>
        <begin position="188"/>
        <end position="207"/>
    </location>
</feature>
<dbReference type="InterPro" id="IPR050186">
    <property type="entry name" value="TPT_transporter"/>
</dbReference>
<evidence type="ECO:0000259" key="7">
    <source>
        <dbReference type="Pfam" id="PF03151"/>
    </source>
</evidence>
<evidence type="ECO:0000256" key="5">
    <source>
        <dbReference type="SAM" id="MobiDB-lite"/>
    </source>
</evidence>
<keyword evidence="3 6" id="KW-1133">Transmembrane helix</keyword>
<proteinExistence type="predicted"/>
<organism evidence="8">
    <name type="scientific">Neospora caninum (strain Liverpool)</name>
    <dbReference type="NCBI Taxonomy" id="572307"/>
    <lineage>
        <taxon>Eukaryota</taxon>
        <taxon>Sar</taxon>
        <taxon>Alveolata</taxon>
        <taxon>Apicomplexa</taxon>
        <taxon>Conoidasida</taxon>
        <taxon>Coccidia</taxon>
        <taxon>Eucoccidiorida</taxon>
        <taxon>Eimeriorina</taxon>
        <taxon>Sarcocystidae</taxon>
        <taxon>Neospora</taxon>
    </lineage>
</organism>
<feature type="domain" description="Sugar phosphate transporter" evidence="7">
    <location>
        <begin position="67"/>
        <end position="359"/>
    </location>
</feature>
<feature type="transmembrane region" description="Helical" evidence="6">
    <location>
        <begin position="61"/>
        <end position="83"/>
    </location>
</feature>
<feature type="transmembrane region" description="Helical" evidence="6">
    <location>
        <begin position="245"/>
        <end position="265"/>
    </location>
</feature>
<dbReference type="AlphaFoldDB" id="A0A0F7UFY1"/>
<dbReference type="PANTHER" id="PTHR11132">
    <property type="entry name" value="SOLUTE CARRIER FAMILY 35"/>
    <property type="match status" value="1"/>
</dbReference>
<name>A0A0F7UFY1_NEOCL</name>
<dbReference type="EMBL" id="LN714483">
    <property type="protein sequence ID" value="CEL67465.1"/>
    <property type="molecule type" value="Genomic_DNA"/>
</dbReference>